<sequence length="106" mass="12406">MPRRGRKTHIPPLQITITSPDHANRQADRHHCHRPQSSPPHALYHAQYRASMQDQWSLWGKRTNSLHANGHLRDPRVQKQHPQELGRQKTRLSRTKTSSRSLEAPY</sequence>
<proteinExistence type="predicted"/>
<evidence type="ECO:0000256" key="1">
    <source>
        <dbReference type="SAM" id="MobiDB-lite"/>
    </source>
</evidence>
<feature type="region of interest" description="Disordered" evidence="1">
    <location>
        <begin position="1"/>
        <end position="41"/>
    </location>
</feature>
<dbReference type="EMBL" id="LT853705">
    <property type="protein sequence ID" value="SMQ56386.1"/>
    <property type="molecule type" value="Genomic_DNA"/>
</dbReference>
<accession>A0A1X7S9N1</accession>
<reference evidence="2 3" key="1">
    <citation type="submission" date="2016-06" db="EMBL/GenBank/DDBJ databases">
        <authorList>
            <person name="Kjaerup R.B."/>
            <person name="Dalgaard T.S."/>
            <person name="Juul-Madsen H.R."/>
        </authorList>
    </citation>
    <scope>NUCLEOTIDE SEQUENCE [LARGE SCALE GENOMIC DNA]</scope>
</reference>
<keyword evidence="3" id="KW-1185">Reference proteome</keyword>
<protein>
    <submittedName>
        <fullName evidence="2">Uncharacterized protein</fullName>
    </submittedName>
</protein>
<dbReference type="Proteomes" id="UP000215127">
    <property type="component" value="Chromosome 16"/>
</dbReference>
<gene>
    <name evidence="2" type="ORF">ZT3D7_G11541</name>
</gene>
<evidence type="ECO:0000313" key="2">
    <source>
        <dbReference type="EMBL" id="SMQ56386.1"/>
    </source>
</evidence>
<feature type="compositionally biased region" description="Basic and acidic residues" evidence="1">
    <location>
        <begin position="71"/>
        <end position="87"/>
    </location>
</feature>
<feature type="compositionally biased region" description="Low complexity" evidence="1">
    <location>
        <begin position="95"/>
        <end position="106"/>
    </location>
</feature>
<name>A0A1X7S9N1_ZYMT9</name>
<dbReference type="AlphaFoldDB" id="A0A1X7S9N1"/>
<evidence type="ECO:0000313" key="3">
    <source>
        <dbReference type="Proteomes" id="UP000215127"/>
    </source>
</evidence>
<feature type="region of interest" description="Disordered" evidence="1">
    <location>
        <begin position="66"/>
        <end position="106"/>
    </location>
</feature>
<organism evidence="2 3">
    <name type="scientific">Zymoseptoria tritici (strain ST99CH_3D7)</name>
    <dbReference type="NCBI Taxonomy" id="1276538"/>
    <lineage>
        <taxon>Eukaryota</taxon>
        <taxon>Fungi</taxon>
        <taxon>Dikarya</taxon>
        <taxon>Ascomycota</taxon>
        <taxon>Pezizomycotina</taxon>
        <taxon>Dothideomycetes</taxon>
        <taxon>Dothideomycetidae</taxon>
        <taxon>Mycosphaerellales</taxon>
        <taxon>Mycosphaerellaceae</taxon>
        <taxon>Zymoseptoria</taxon>
    </lineage>
</organism>